<dbReference type="Gene3D" id="1.10.150.110">
    <property type="entry name" value="DNA polymerase beta, N-terminal domain-like"/>
    <property type="match status" value="1"/>
</dbReference>
<protein>
    <submittedName>
        <fullName evidence="2">PHP domain-containing protein</fullName>
    </submittedName>
</protein>
<dbReference type="SUPFAM" id="SSF89550">
    <property type="entry name" value="PHP domain-like"/>
    <property type="match status" value="1"/>
</dbReference>
<dbReference type="Pfam" id="PF02811">
    <property type="entry name" value="PHP"/>
    <property type="match status" value="1"/>
</dbReference>
<name>A0A3M2MCM0_9ACTN</name>
<keyword evidence="3" id="KW-1185">Reference proteome</keyword>
<dbReference type="NCBIfam" id="NF005928">
    <property type="entry name" value="PRK07945.1"/>
    <property type="match status" value="1"/>
</dbReference>
<dbReference type="Gene3D" id="3.20.20.140">
    <property type="entry name" value="Metal-dependent hydrolases"/>
    <property type="match status" value="1"/>
</dbReference>
<dbReference type="OrthoDB" id="9808747at2"/>
<dbReference type="RefSeq" id="WP_122193567.1">
    <property type="nucleotide sequence ID" value="NZ_JBHSKC010000005.1"/>
</dbReference>
<accession>A0A3M2MCM0</accession>
<dbReference type="PANTHER" id="PTHR36928:SF1">
    <property type="entry name" value="PHOSPHATASE YCDX-RELATED"/>
    <property type="match status" value="1"/>
</dbReference>
<dbReference type="GO" id="GO:0005829">
    <property type="term" value="C:cytosol"/>
    <property type="evidence" value="ECO:0007669"/>
    <property type="project" value="TreeGrafter"/>
</dbReference>
<dbReference type="InterPro" id="IPR017078">
    <property type="entry name" value="UCP036978_PHPhdr"/>
</dbReference>
<sequence length="342" mass="37100">MEPAEALRRIAFLLERAQEPTFRVRAFRKAAGLVDGVPPDELARRAEQGTLGELPGIGKVTALVIAEALRGETPVYLRRLEATEGEPVDAAAARLRAALRGDLHLHSDWSDGGSPIREMAEAAISLGHRYMALTDHSPRLSVANGLSAERLRRQLDVVAELNAELAPFRILTGIEVDILSDGSLDQEPDLLGRLDVVVASVHSKLRTERVAMTERMVKAIANPQVNVLGHVTGRIVKAGGRRGGLRPESEFDAALVFDACAAYDVAVEINSRPERLDPPKRLLRLAVEAGCVFSIDSDAHAPGQLDWLPNGCDRAARCGVTADRVVNTLPVEDLLAWTHSQR</sequence>
<dbReference type="Proteomes" id="UP000282674">
    <property type="component" value="Unassembled WGS sequence"/>
</dbReference>
<proteinExistence type="predicted"/>
<dbReference type="CDD" id="cd07436">
    <property type="entry name" value="PHP_PolX"/>
    <property type="match status" value="1"/>
</dbReference>
<organism evidence="2 3">
    <name type="scientific">Actinomadura harenae</name>
    <dbReference type="NCBI Taxonomy" id="2483351"/>
    <lineage>
        <taxon>Bacteria</taxon>
        <taxon>Bacillati</taxon>
        <taxon>Actinomycetota</taxon>
        <taxon>Actinomycetes</taxon>
        <taxon>Streptosporangiales</taxon>
        <taxon>Thermomonosporaceae</taxon>
        <taxon>Actinomadura</taxon>
    </lineage>
</organism>
<evidence type="ECO:0000259" key="1">
    <source>
        <dbReference type="SMART" id="SM00481"/>
    </source>
</evidence>
<dbReference type="AlphaFoldDB" id="A0A3M2MCM0"/>
<evidence type="ECO:0000313" key="3">
    <source>
        <dbReference type="Proteomes" id="UP000282674"/>
    </source>
</evidence>
<dbReference type="PIRSF" id="PIRSF036978">
    <property type="entry name" value="UCP036978_PHPhdr"/>
    <property type="match status" value="1"/>
</dbReference>
<dbReference type="GO" id="GO:0042578">
    <property type="term" value="F:phosphoric ester hydrolase activity"/>
    <property type="evidence" value="ECO:0007669"/>
    <property type="project" value="TreeGrafter"/>
</dbReference>
<dbReference type="InterPro" id="IPR010996">
    <property type="entry name" value="HHH_MUS81"/>
</dbReference>
<evidence type="ECO:0000313" key="2">
    <source>
        <dbReference type="EMBL" id="RMI46385.1"/>
    </source>
</evidence>
<dbReference type="InterPro" id="IPR047967">
    <property type="entry name" value="PolX_PHP"/>
</dbReference>
<dbReference type="FunFam" id="3.20.20.140:FF:000047">
    <property type="entry name" value="PHP domain-containing protein"/>
    <property type="match status" value="1"/>
</dbReference>
<feature type="domain" description="Polymerase/histidinol phosphatase N-terminal" evidence="1">
    <location>
        <begin position="101"/>
        <end position="180"/>
    </location>
</feature>
<dbReference type="Pfam" id="PF14716">
    <property type="entry name" value="HHH_8"/>
    <property type="match status" value="1"/>
</dbReference>
<dbReference type="InterPro" id="IPR050243">
    <property type="entry name" value="PHP_phosphatase"/>
</dbReference>
<reference evidence="2 3" key="1">
    <citation type="submission" date="2018-10" db="EMBL/GenBank/DDBJ databases">
        <title>Isolation from soil.</title>
        <authorList>
            <person name="Hu J."/>
        </authorList>
    </citation>
    <scope>NUCLEOTIDE SEQUENCE [LARGE SCALE GENOMIC DNA]</scope>
    <source>
        <strain evidence="2 3">NEAU-Ht49</strain>
    </source>
</reference>
<dbReference type="InterPro" id="IPR027421">
    <property type="entry name" value="DNA_pol_lamdba_lyase_dom_sf"/>
</dbReference>
<dbReference type="EMBL" id="RFFG01000009">
    <property type="protein sequence ID" value="RMI46385.1"/>
    <property type="molecule type" value="Genomic_DNA"/>
</dbReference>
<dbReference type="InterPro" id="IPR016195">
    <property type="entry name" value="Pol/histidinol_Pase-like"/>
</dbReference>
<dbReference type="GO" id="GO:0008270">
    <property type="term" value="F:zinc ion binding"/>
    <property type="evidence" value="ECO:0007669"/>
    <property type="project" value="TreeGrafter"/>
</dbReference>
<dbReference type="InterPro" id="IPR004013">
    <property type="entry name" value="PHP_dom"/>
</dbReference>
<dbReference type="SUPFAM" id="SSF47802">
    <property type="entry name" value="DNA polymerase beta, N-terminal domain-like"/>
    <property type="match status" value="1"/>
</dbReference>
<comment type="caution">
    <text evidence="2">The sequence shown here is derived from an EMBL/GenBank/DDBJ whole genome shotgun (WGS) entry which is preliminary data.</text>
</comment>
<dbReference type="SMART" id="SM00481">
    <property type="entry name" value="POLIIIAc"/>
    <property type="match status" value="1"/>
</dbReference>
<gene>
    <name evidence="2" type="ORF">EBO15_07465</name>
</gene>
<dbReference type="PANTHER" id="PTHR36928">
    <property type="entry name" value="PHOSPHATASE YCDX-RELATED"/>
    <property type="match status" value="1"/>
</dbReference>
<dbReference type="InterPro" id="IPR003141">
    <property type="entry name" value="Pol/His_phosphatase_N"/>
</dbReference>